<dbReference type="EC" id="2.7.13.3" evidence="5"/>
<proteinExistence type="predicted"/>
<comment type="cofactor">
    <cofactor evidence="3">
        <name>Mg(2+)</name>
        <dbReference type="ChEBI" id="CHEBI:18420"/>
    </cofactor>
</comment>
<evidence type="ECO:0000313" key="27">
    <source>
        <dbReference type="Proteomes" id="UP000322244"/>
    </source>
</evidence>
<keyword evidence="13" id="KW-0067">ATP-binding</keyword>
<evidence type="ECO:0000256" key="9">
    <source>
        <dbReference type="ARBA" id="ARBA00022692"/>
    </source>
</evidence>
<keyword evidence="19" id="KW-0843">Virulence</keyword>
<keyword evidence="16 23" id="KW-1133">Transmembrane helix</keyword>
<dbReference type="SUPFAM" id="SSF55874">
    <property type="entry name" value="ATPase domain of HSP90 chaperone/DNA topoisomerase II/histidine kinase"/>
    <property type="match status" value="1"/>
</dbReference>
<evidence type="ECO:0000256" key="20">
    <source>
        <dbReference type="ARBA" id="ARBA00023211"/>
    </source>
</evidence>
<keyword evidence="14" id="KW-0460">Magnesium</keyword>
<organism evidence="26 27">
    <name type="scientific">Antrihabitans cavernicola</name>
    <dbReference type="NCBI Taxonomy" id="2495913"/>
    <lineage>
        <taxon>Bacteria</taxon>
        <taxon>Bacillati</taxon>
        <taxon>Actinomycetota</taxon>
        <taxon>Actinomycetes</taxon>
        <taxon>Mycobacteriales</taxon>
        <taxon>Nocardiaceae</taxon>
        <taxon>Antrihabitans</taxon>
    </lineage>
</organism>
<dbReference type="PANTHER" id="PTHR44936">
    <property type="entry name" value="SENSOR PROTEIN CREC"/>
    <property type="match status" value="1"/>
</dbReference>
<comment type="caution">
    <text evidence="26">The sequence shown here is derived from an EMBL/GenBank/DDBJ whole genome shotgun (WGS) entry which is preliminary data.</text>
</comment>
<comment type="cofactor">
    <cofactor evidence="2">
        <name>Mn(2+)</name>
        <dbReference type="ChEBI" id="CHEBI:29035"/>
    </cofactor>
</comment>
<dbReference type="InterPro" id="IPR003594">
    <property type="entry name" value="HATPase_dom"/>
</dbReference>
<dbReference type="SUPFAM" id="SSF47384">
    <property type="entry name" value="Homodimeric domain of signal transducing histidine kinase"/>
    <property type="match status" value="1"/>
</dbReference>
<dbReference type="RefSeq" id="WP_149430684.1">
    <property type="nucleotide sequence ID" value="NZ_VLNY01000005.1"/>
</dbReference>
<keyword evidence="6" id="KW-1003">Cell membrane</keyword>
<evidence type="ECO:0000256" key="4">
    <source>
        <dbReference type="ARBA" id="ARBA00004651"/>
    </source>
</evidence>
<dbReference type="Pfam" id="PF02518">
    <property type="entry name" value="HATPase_c"/>
    <property type="match status" value="1"/>
</dbReference>
<sequence>MRRRILLSVLAVVLLTTLVLGLPLMYTAWLWVEDITRNDLQTRLDRMAAEIISQEGDEGLVDGPLDASAVRLLIPNGGKLVVVYPTPVDSASRIDIGSESVRNPLVESLSMGTSGSLRLEVPSDEMRVLQRQAVATVALVVLASMAAGTGVAVVTARRLADPLRDVAARAARLAEGDFRPDPRRHGIAELDRVSDVLDSATVEISGRLQRERTLVADVSHQLRSRLTAVRLRLDELSVHDDPAVVDEAEEAMAQVDRLTVAIDDLVRSSRIDGAAGGRPVPVVAELSGVVADWQRPFVDAGRSLVLGGDASLRAPITGSRLREAVSVLVDNALVHGDGACTVTVRMAHGLGDQPSVCVEVADEGAGVSNDLAPHIFDRGFSGAGSTGVGLALARALVEADGGRLELQRRRPALFALFLASARATVPALPTVGEPR</sequence>
<feature type="domain" description="Histidine kinase" evidence="24">
    <location>
        <begin position="217"/>
        <end position="422"/>
    </location>
</feature>
<gene>
    <name evidence="26" type="ORF">FOY51_13150</name>
</gene>
<keyword evidence="20" id="KW-0464">Manganese</keyword>
<keyword evidence="17" id="KW-0902">Two-component regulatory system</keyword>
<comment type="subcellular location">
    <subcellularLocation>
        <location evidence="4">Cell membrane</location>
        <topology evidence="4">Multi-pass membrane protein</topology>
    </subcellularLocation>
</comment>
<evidence type="ECO:0000256" key="7">
    <source>
        <dbReference type="ARBA" id="ARBA00022553"/>
    </source>
</evidence>
<dbReference type="Gene3D" id="1.10.287.130">
    <property type="match status" value="1"/>
</dbReference>
<dbReference type="CDD" id="cd00082">
    <property type="entry name" value="HisKA"/>
    <property type="match status" value="1"/>
</dbReference>
<evidence type="ECO:0000256" key="15">
    <source>
        <dbReference type="ARBA" id="ARBA00022912"/>
    </source>
</evidence>
<evidence type="ECO:0000256" key="2">
    <source>
        <dbReference type="ARBA" id="ARBA00001936"/>
    </source>
</evidence>
<keyword evidence="11 26" id="KW-0418">Kinase</keyword>
<evidence type="ECO:0000256" key="10">
    <source>
        <dbReference type="ARBA" id="ARBA00022741"/>
    </source>
</evidence>
<evidence type="ECO:0000256" key="8">
    <source>
        <dbReference type="ARBA" id="ARBA00022679"/>
    </source>
</evidence>
<dbReference type="Gene3D" id="3.30.565.10">
    <property type="entry name" value="Histidine kinase-like ATPase, C-terminal domain"/>
    <property type="match status" value="1"/>
</dbReference>
<keyword evidence="9 23" id="KW-0812">Transmembrane</keyword>
<feature type="domain" description="HAMP" evidence="25">
    <location>
        <begin position="157"/>
        <end position="209"/>
    </location>
</feature>
<evidence type="ECO:0000256" key="13">
    <source>
        <dbReference type="ARBA" id="ARBA00022840"/>
    </source>
</evidence>
<dbReference type="EMBL" id="VLNY01000005">
    <property type="protein sequence ID" value="KAA0022629.1"/>
    <property type="molecule type" value="Genomic_DNA"/>
</dbReference>
<dbReference type="Proteomes" id="UP000322244">
    <property type="component" value="Unassembled WGS sequence"/>
</dbReference>
<dbReference type="AlphaFoldDB" id="A0A5A7SBF1"/>
<evidence type="ECO:0000256" key="22">
    <source>
        <dbReference type="ARBA" id="ARBA00041776"/>
    </source>
</evidence>
<evidence type="ECO:0000256" key="5">
    <source>
        <dbReference type="ARBA" id="ARBA00012438"/>
    </source>
</evidence>
<dbReference type="OrthoDB" id="5499837at2"/>
<dbReference type="InterPro" id="IPR050980">
    <property type="entry name" value="2C_sensor_his_kinase"/>
</dbReference>
<evidence type="ECO:0000259" key="24">
    <source>
        <dbReference type="PROSITE" id="PS50109"/>
    </source>
</evidence>
<dbReference type="SMART" id="SM00388">
    <property type="entry name" value="HisKA"/>
    <property type="match status" value="1"/>
</dbReference>
<name>A0A5A7SBF1_9NOCA</name>
<dbReference type="InterPro" id="IPR036890">
    <property type="entry name" value="HATPase_C_sf"/>
</dbReference>
<dbReference type="GO" id="GO:0005524">
    <property type="term" value="F:ATP binding"/>
    <property type="evidence" value="ECO:0007669"/>
    <property type="project" value="UniProtKB-KW"/>
</dbReference>
<reference evidence="26 27" key="1">
    <citation type="submission" date="2019-07" db="EMBL/GenBank/DDBJ databases">
        <title>Rhodococcus cavernicolus sp. nov., isolated from a cave.</title>
        <authorList>
            <person name="Lee S.D."/>
        </authorList>
    </citation>
    <scope>NUCLEOTIDE SEQUENCE [LARGE SCALE GENOMIC DNA]</scope>
    <source>
        <strain evidence="26 27">C1-24</strain>
    </source>
</reference>
<evidence type="ECO:0000259" key="25">
    <source>
        <dbReference type="PROSITE" id="PS50885"/>
    </source>
</evidence>
<dbReference type="InterPro" id="IPR036097">
    <property type="entry name" value="HisK_dim/P_sf"/>
</dbReference>
<evidence type="ECO:0000256" key="11">
    <source>
        <dbReference type="ARBA" id="ARBA00022777"/>
    </source>
</evidence>
<evidence type="ECO:0000256" key="16">
    <source>
        <dbReference type="ARBA" id="ARBA00022989"/>
    </source>
</evidence>
<evidence type="ECO:0000256" key="18">
    <source>
        <dbReference type="ARBA" id="ARBA00023016"/>
    </source>
</evidence>
<keyword evidence="10" id="KW-0547">Nucleotide-binding</keyword>
<evidence type="ECO:0000256" key="23">
    <source>
        <dbReference type="SAM" id="Phobius"/>
    </source>
</evidence>
<evidence type="ECO:0000256" key="17">
    <source>
        <dbReference type="ARBA" id="ARBA00023012"/>
    </source>
</evidence>
<dbReference type="InterPro" id="IPR004358">
    <property type="entry name" value="Sig_transdc_His_kin-like_C"/>
</dbReference>
<keyword evidence="27" id="KW-1185">Reference proteome</keyword>
<dbReference type="Gene3D" id="6.10.340.10">
    <property type="match status" value="1"/>
</dbReference>
<protein>
    <recommendedName>
        <fullName evidence="21">Signal transduction histidine-protein kinase/phosphatase MprB</fullName>
        <ecNumber evidence="5">2.7.13.3</ecNumber>
    </recommendedName>
    <alternativeName>
        <fullName evidence="22">Mycobacterial persistence regulator B</fullName>
    </alternativeName>
</protein>
<dbReference type="PANTHER" id="PTHR44936:SF9">
    <property type="entry name" value="SENSOR PROTEIN CREC"/>
    <property type="match status" value="1"/>
</dbReference>
<dbReference type="GO" id="GO:0004721">
    <property type="term" value="F:phosphoprotein phosphatase activity"/>
    <property type="evidence" value="ECO:0007669"/>
    <property type="project" value="UniProtKB-KW"/>
</dbReference>
<keyword evidence="12" id="KW-0378">Hydrolase</keyword>
<feature type="transmembrane region" description="Helical" evidence="23">
    <location>
        <begin position="133"/>
        <end position="154"/>
    </location>
</feature>
<accession>A0A5A7SBF1</accession>
<dbReference type="InterPro" id="IPR003660">
    <property type="entry name" value="HAMP_dom"/>
</dbReference>
<comment type="catalytic activity">
    <reaction evidence="1">
        <text>ATP + protein L-histidine = ADP + protein N-phospho-L-histidine.</text>
        <dbReference type="EC" id="2.7.13.3"/>
    </reaction>
</comment>
<evidence type="ECO:0000256" key="6">
    <source>
        <dbReference type="ARBA" id="ARBA00022475"/>
    </source>
</evidence>
<keyword evidence="8" id="KW-0808">Transferase</keyword>
<dbReference type="GO" id="GO:0000155">
    <property type="term" value="F:phosphorelay sensor kinase activity"/>
    <property type="evidence" value="ECO:0007669"/>
    <property type="project" value="InterPro"/>
</dbReference>
<dbReference type="SMART" id="SM00387">
    <property type="entry name" value="HATPase_c"/>
    <property type="match status" value="1"/>
</dbReference>
<dbReference type="PROSITE" id="PS50885">
    <property type="entry name" value="HAMP"/>
    <property type="match status" value="1"/>
</dbReference>
<keyword evidence="7" id="KW-0597">Phosphoprotein</keyword>
<evidence type="ECO:0000256" key="21">
    <source>
        <dbReference type="ARBA" id="ARBA00040454"/>
    </source>
</evidence>
<evidence type="ECO:0000256" key="1">
    <source>
        <dbReference type="ARBA" id="ARBA00000085"/>
    </source>
</evidence>
<dbReference type="InterPro" id="IPR003661">
    <property type="entry name" value="HisK_dim/P_dom"/>
</dbReference>
<keyword evidence="23" id="KW-0472">Membrane</keyword>
<evidence type="ECO:0000256" key="12">
    <source>
        <dbReference type="ARBA" id="ARBA00022801"/>
    </source>
</evidence>
<evidence type="ECO:0000256" key="19">
    <source>
        <dbReference type="ARBA" id="ARBA00023026"/>
    </source>
</evidence>
<dbReference type="PRINTS" id="PR00344">
    <property type="entry name" value="BCTRLSENSOR"/>
</dbReference>
<evidence type="ECO:0000256" key="14">
    <source>
        <dbReference type="ARBA" id="ARBA00022842"/>
    </source>
</evidence>
<dbReference type="InterPro" id="IPR005467">
    <property type="entry name" value="His_kinase_dom"/>
</dbReference>
<evidence type="ECO:0000256" key="3">
    <source>
        <dbReference type="ARBA" id="ARBA00001946"/>
    </source>
</evidence>
<keyword evidence="18" id="KW-0346">Stress response</keyword>
<keyword evidence="15" id="KW-0904">Protein phosphatase</keyword>
<dbReference type="GO" id="GO:0005886">
    <property type="term" value="C:plasma membrane"/>
    <property type="evidence" value="ECO:0007669"/>
    <property type="project" value="UniProtKB-SubCell"/>
</dbReference>
<dbReference type="PROSITE" id="PS50109">
    <property type="entry name" value="HIS_KIN"/>
    <property type="match status" value="1"/>
</dbReference>
<evidence type="ECO:0000313" key="26">
    <source>
        <dbReference type="EMBL" id="KAA0022629.1"/>
    </source>
</evidence>